<dbReference type="GO" id="GO:0030527">
    <property type="term" value="F:structural constituent of chromatin"/>
    <property type="evidence" value="ECO:0007669"/>
    <property type="project" value="InterPro"/>
</dbReference>
<dbReference type="GO" id="GO:0003677">
    <property type="term" value="F:DNA binding"/>
    <property type="evidence" value="ECO:0007669"/>
    <property type="project" value="UniProtKB-KW"/>
</dbReference>
<evidence type="ECO:0000313" key="4">
    <source>
        <dbReference type="Proteomes" id="UP000807825"/>
    </source>
</evidence>
<keyword evidence="2 3" id="KW-0238">DNA-binding</keyword>
<dbReference type="EMBL" id="JACRDE010000496">
    <property type="protein sequence ID" value="MBI5251579.1"/>
    <property type="molecule type" value="Genomic_DNA"/>
</dbReference>
<dbReference type="SUPFAM" id="SSF47729">
    <property type="entry name" value="IHF-like DNA-binding proteins"/>
    <property type="match status" value="1"/>
</dbReference>
<name>A0A9D6Z505_9BACT</name>
<reference evidence="3" key="1">
    <citation type="submission" date="2020-07" db="EMBL/GenBank/DDBJ databases">
        <title>Huge and variable diversity of episymbiotic CPR bacteria and DPANN archaea in groundwater ecosystems.</title>
        <authorList>
            <person name="He C.Y."/>
            <person name="Keren R."/>
            <person name="Whittaker M."/>
            <person name="Farag I.F."/>
            <person name="Doudna J."/>
            <person name="Cate J.H.D."/>
            <person name="Banfield J.F."/>
        </authorList>
    </citation>
    <scope>NUCLEOTIDE SEQUENCE</scope>
    <source>
        <strain evidence="3">NC_groundwater_1664_Pr3_B-0.1um_52_9</strain>
    </source>
</reference>
<evidence type="ECO:0000256" key="2">
    <source>
        <dbReference type="ARBA" id="ARBA00023125"/>
    </source>
</evidence>
<sequence length="56" mass="6217">MRPKVLLSKHARRGRNPKTGEQMILDARRVVTWSYSPRLKAAVNGAGKSPSKTTRG</sequence>
<organism evidence="3 4">
    <name type="scientific">Desulfomonile tiedjei</name>
    <dbReference type="NCBI Taxonomy" id="2358"/>
    <lineage>
        <taxon>Bacteria</taxon>
        <taxon>Pseudomonadati</taxon>
        <taxon>Thermodesulfobacteriota</taxon>
        <taxon>Desulfomonilia</taxon>
        <taxon>Desulfomonilales</taxon>
        <taxon>Desulfomonilaceae</taxon>
        <taxon>Desulfomonile</taxon>
    </lineage>
</organism>
<accession>A0A9D6Z505</accession>
<evidence type="ECO:0000256" key="1">
    <source>
        <dbReference type="ARBA" id="ARBA00010529"/>
    </source>
</evidence>
<dbReference type="Gene3D" id="4.10.520.10">
    <property type="entry name" value="IHF-like DNA-binding proteins"/>
    <property type="match status" value="1"/>
</dbReference>
<protein>
    <submittedName>
        <fullName evidence="3">HU family DNA-binding protein</fullName>
    </submittedName>
</protein>
<dbReference type="InterPro" id="IPR010992">
    <property type="entry name" value="IHF-like_DNA-bd_dom_sf"/>
</dbReference>
<proteinExistence type="inferred from homology"/>
<evidence type="ECO:0000313" key="3">
    <source>
        <dbReference type="EMBL" id="MBI5251579.1"/>
    </source>
</evidence>
<dbReference type="InterPro" id="IPR000119">
    <property type="entry name" value="Hist_DNA-bd"/>
</dbReference>
<gene>
    <name evidence="3" type="ORF">HY912_18975</name>
</gene>
<dbReference type="Pfam" id="PF00216">
    <property type="entry name" value="Bac_DNA_binding"/>
    <property type="match status" value="1"/>
</dbReference>
<comment type="similarity">
    <text evidence="1">Belongs to the bacterial histone-like protein family.</text>
</comment>
<comment type="caution">
    <text evidence="3">The sequence shown here is derived from an EMBL/GenBank/DDBJ whole genome shotgun (WGS) entry which is preliminary data.</text>
</comment>
<dbReference type="AlphaFoldDB" id="A0A9D6Z505"/>
<dbReference type="Proteomes" id="UP000807825">
    <property type="component" value="Unassembled WGS sequence"/>
</dbReference>